<protein>
    <recommendedName>
        <fullName evidence="3">DUF559 domain-containing protein</fullName>
    </recommendedName>
</protein>
<dbReference type="eggNOG" id="COG5340">
    <property type="taxonomic scope" value="Bacteria"/>
</dbReference>
<proteinExistence type="predicted"/>
<dbReference type="Proteomes" id="UP000019222">
    <property type="component" value="Chromosome"/>
</dbReference>
<dbReference type="EMBL" id="CP004353">
    <property type="protein sequence ID" value="AHI23628.1"/>
    <property type="molecule type" value="Genomic_DNA"/>
</dbReference>
<name>W5YAR5_9CORY</name>
<evidence type="ECO:0000313" key="2">
    <source>
        <dbReference type="Proteomes" id="UP000019222"/>
    </source>
</evidence>
<dbReference type="AlphaFoldDB" id="W5YAR5"/>
<dbReference type="PATRIC" id="fig|1224164.3.peg.2268"/>
<evidence type="ECO:0008006" key="3">
    <source>
        <dbReference type="Google" id="ProtNLM"/>
    </source>
</evidence>
<dbReference type="KEGG" id="cvt:B843_11250"/>
<evidence type="ECO:0000313" key="1">
    <source>
        <dbReference type="EMBL" id="AHI23628.1"/>
    </source>
</evidence>
<sequence>MLGTPKKVELNYVGSVKPPGKSTRRDYQHYRSAFLPEESVITVGGARMTSLPRTLIDVTRFHGVTAGVVAMDSLRASLPRFDRKALEKLLLDGQSYRGKPKVREAIALSTGKSESPLESRARVALLTAKVKGLETLEFQKEITVAPHLFRADFLINGWLVVEVDGRAKYDGATFSQSAEQAIREEREREVHLSRQGFRVLRVHDEDIDNPARLVALVERELSSLASPKPARPA</sequence>
<organism evidence="1 2">
    <name type="scientific">Corynebacterium vitaeruminis DSM 20294</name>
    <dbReference type="NCBI Taxonomy" id="1224164"/>
    <lineage>
        <taxon>Bacteria</taxon>
        <taxon>Bacillati</taxon>
        <taxon>Actinomycetota</taxon>
        <taxon>Actinomycetes</taxon>
        <taxon>Mycobacteriales</taxon>
        <taxon>Corynebacteriaceae</taxon>
        <taxon>Corynebacterium</taxon>
    </lineage>
</organism>
<dbReference type="HOGENOM" id="CLU_052626_1_1_11"/>
<dbReference type="Gene3D" id="3.40.960.10">
    <property type="entry name" value="VSR Endonuclease"/>
    <property type="match status" value="1"/>
</dbReference>
<accession>W5YAR5</accession>
<reference evidence="1 2" key="1">
    <citation type="submission" date="2013-02" db="EMBL/GenBank/DDBJ databases">
        <title>The complete genome sequence of Corynebacterium vitaeruminis DSM 20294.</title>
        <authorList>
            <person name="Ruckert C."/>
            <person name="Albersmeier A."/>
            <person name="Kalinowski J."/>
        </authorList>
    </citation>
    <scope>NUCLEOTIDE SEQUENCE [LARGE SCALE GENOMIC DNA]</scope>
    <source>
        <strain evidence="2">ATCC 10234</strain>
    </source>
</reference>
<keyword evidence="2" id="KW-1185">Reference proteome</keyword>
<gene>
    <name evidence="1" type="ORF">B843_11250</name>
</gene>
<dbReference type="STRING" id="1224164.B843_11250"/>